<dbReference type="Pfam" id="PF00008">
    <property type="entry name" value="EGF"/>
    <property type="match status" value="1"/>
</dbReference>
<dbReference type="PROSITE" id="PS50026">
    <property type="entry name" value="EGF_3"/>
    <property type="match status" value="2"/>
</dbReference>
<proteinExistence type="predicted"/>
<dbReference type="SUPFAM" id="SSF48264">
    <property type="entry name" value="Cytochrome P450"/>
    <property type="match status" value="1"/>
</dbReference>
<dbReference type="PANTHER" id="PTHR24033">
    <property type="entry name" value="EGF-LIKE DOMAIN-CONTAINING PROTEIN"/>
    <property type="match status" value="1"/>
</dbReference>
<gene>
    <name evidence="6" type="ORF">BJG266_LOCUS30239</name>
    <name evidence="7" type="ORF">QVE165_LOCUS47143</name>
</gene>
<keyword evidence="2" id="KW-0812">Transmembrane</keyword>
<dbReference type="OrthoDB" id="407298at2759"/>
<dbReference type="PROSITE" id="PS00022">
    <property type="entry name" value="EGF_1"/>
    <property type="match status" value="2"/>
</dbReference>
<dbReference type="Gene3D" id="2.10.25.10">
    <property type="entry name" value="Laminin"/>
    <property type="match status" value="2"/>
</dbReference>
<feature type="domain" description="EGF-like" evidence="4">
    <location>
        <begin position="197"/>
        <end position="233"/>
    </location>
</feature>
<dbReference type="Proteomes" id="UP000663832">
    <property type="component" value="Unassembled WGS sequence"/>
</dbReference>
<dbReference type="InterPro" id="IPR025461">
    <property type="entry name" value="ABA4-like"/>
</dbReference>
<feature type="domain" description="EGF-like" evidence="4">
    <location>
        <begin position="158"/>
        <end position="194"/>
    </location>
</feature>
<feature type="disulfide bond" evidence="1">
    <location>
        <begin position="223"/>
        <end position="232"/>
    </location>
</feature>
<feature type="transmembrane region" description="Helical" evidence="2">
    <location>
        <begin position="300"/>
        <end position="320"/>
    </location>
</feature>
<dbReference type="Gene3D" id="1.10.630.10">
    <property type="entry name" value="Cytochrome P450"/>
    <property type="match status" value="1"/>
</dbReference>
<dbReference type="Proteomes" id="UP000663877">
    <property type="component" value="Unassembled WGS sequence"/>
</dbReference>
<feature type="disulfide bond" evidence="1">
    <location>
        <begin position="184"/>
        <end position="193"/>
    </location>
</feature>
<dbReference type="GO" id="GO:0020037">
    <property type="term" value="F:heme binding"/>
    <property type="evidence" value="ECO:0007669"/>
    <property type="project" value="InterPro"/>
</dbReference>
<dbReference type="InterPro" id="IPR036226">
    <property type="entry name" value="LipOase_C_sf"/>
</dbReference>
<feature type="transmembrane region" description="Helical" evidence="2">
    <location>
        <begin position="273"/>
        <end position="293"/>
    </location>
</feature>
<dbReference type="SUPFAM" id="SSF57196">
    <property type="entry name" value="EGF/Laminin"/>
    <property type="match status" value="2"/>
</dbReference>
<reference evidence="7" key="1">
    <citation type="submission" date="2021-02" db="EMBL/GenBank/DDBJ databases">
        <authorList>
            <person name="Nowell W R."/>
        </authorList>
    </citation>
    <scope>NUCLEOTIDE SEQUENCE</scope>
</reference>
<evidence type="ECO:0000256" key="3">
    <source>
        <dbReference type="SAM" id="SignalP"/>
    </source>
</evidence>
<dbReference type="EMBL" id="CAJNOI010000384">
    <property type="protein sequence ID" value="CAF1263233.1"/>
    <property type="molecule type" value="Genomic_DNA"/>
</dbReference>
<accession>A0A815X2V1</accession>
<evidence type="ECO:0000313" key="7">
    <source>
        <dbReference type="EMBL" id="CAF1551760.1"/>
    </source>
</evidence>
<comment type="caution">
    <text evidence="1">Lacks conserved residue(s) required for the propagation of feature annotation.</text>
</comment>
<dbReference type="SMART" id="SM00494">
    <property type="entry name" value="ChtBD2"/>
    <property type="match status" value="1"/>
</dbReference>
<dbReference type="GO" id="GO:0005576">
    <property type="term" value="C:extracellular region"/>
    <property type="evidence" value="ECO:0007669"/>
    <property type="project" value="InterPro"/>
</dbReference>
<dbReference type="InterPro" id="IPR013819">
    <property type="entry name" value="LipOase_C"/>
</dbReference>
<dbReference type="CDD" id="cd00054">
    <property type="entry name" value="EGF_CA"/>
    <property type="match status" value="1"/>
</dbReference>
<keyword evidence="8" id="KW-1185">Reference proteome</keyword>
<dbReference type="CDD" id="cd00053">
    <property type="entry name" value="EGF"/>
    <property type="match status" value="1"/>
</dbReference>
<comment type="caution">
    <text evidence="7">The sequence shown here is derived from an EMBL/GenBank/DDBJ whole genome shotgun (WGS) entry which is preliminary data.</text>
</comment>
<evidence type="ECO:0000259" key="5">
    <source>
        <dbReference type="PROSITE" id="PS50940"/>
    </source>
</evidence>
<dbReference type="InterPro" id="IPR036396">
    <property type="entry name" value="Cyt_P450_sf"/>
</dbReference>
<dbReference type="SMART" id="SM00181">
    <property type="entry name" value="EGF"/>
    <property type="match status" value="2"/>
</dbReference>
<dbReference type="PROSITE" id="PS50940">
    <property type="entry name" value="CHIT_BIND_II"/>
    <property type="match status" value="1"/>
</dbReference>
<keyword evidence="1" id="KW-1015">Disulfide bond</keyword>
<feature type="signal peptide" evidence="3">
    <location>
        <begin position="1"/>
        <end position="22"/>
    </location>
</feature>
<dbReference type="SUPFAM" id="SSF48484">
    <property type="entry name" value="Lipoxigenase"/>
    <property type="match status" value="1"/>
</dbReference>
<dbReference type="EMBL" id="CAJNOM010000730">
    <property type="protein sequence ID" value="CAF1551760.1"/>
    <property type="molecule type" value="Genomic_DNA"/>
</dbReference>
<dbReference type="Pfam" id="PF00305">
    <property type="entry name" value="Lipoxygenase"/>
    <property type="match status" value="1"/>
</dbReference>
<protein>
    <submittedName>
        <fullName evidence="7">Uncharacterized protein</fullName>
    </submittedName>
</protein>
<feature type="transmembrane region" description="Helical" evidence="2">
    <location>
        <begin position="399"/>
        <end position="419"/>
    </location>
</feature>
<feature type="transmembrane region" description="Helical" evidence="2">
    <location>
        <begin position="476"/>
        <end position="500"/>
    </location>
</feature>
<name>A0A815X2V1_9BILA</name>
<dbReference type="SUPFAM" id="SSF57625">
    <property type="entry name" value="Invertebrate chitin-binding proteins"/>
    <property type="match status" value="1"/>
</dbReference>
<dbReference type="Pfam" id="PF14108">
    <property type="entry name" value="ABA4-like"/>
    <property type="match status" value="1"/>
</dbReference>
<dbReference type="InterPro" id="IPR036508">
    <property type="entry name" value="Chitin-bd_dom_sf"/>
</dbReference>
<dbReference type="Gene3D" id="2.170.140.10">
    <property type="entry name" value="Chitin binding domain"/>
    <property type="match status" value="1"/>
</dbReference>
<sequence>MVFTYRYMILYVIATVIIAVNSQSSCVDFSADPANCTKFIRCFHNLRIRFTCPPGTAWEDSLKTCVWKEYVEACNGQPRAKQINLDKGIKIYEADRNALNNITIGRTLTEARALGKIVTPRQYQCTMCATGACAVVVTTVQCVCGTAQCLPTSAAIQTRNPCAINPCLNGGQCLMNGQGFICNCPATFAGNRCEAPAATPCQPNPCLNGGLCSSQGISFICQCLPTFTGRCCESRVVTTTPFNPCAQSPCQNGAQCIPAGTCIRFFLFTSPDVLFNLDNIIVISWLTLIFVPFRKLSKYFILSPPLFLATLYTIILFRTLFFREPDSPPLDFFHLSGWFALLKDPYMIIGSTSHFCIMDLWVGYWMVYDFYSGYTFAYSITMNSNGVYQVTKSWTFGRIIFTIILLLTYMVGPFGFLMYHLAKFTFLKKYETHVRINIKDDLDIIDKTNNNQFQTDLITRRYVRFGDQFPEPLRKIYHLIVGTIGSIVLFTIALPAYIMLRIYCRITYHSKLNKTSTNPNKFIPEYVRNAVASMKLTSLTTPYEKRNWIWHLKFMLLQISTFIEYIANADTPHVLFTALQNYFTEIYHVSCYTFGDGIGVGSHALVKRYLQDIPPNKGFESLGWNISSSQKTFCDFTTIFLSSDNPDMKLSRQIVFQWLHAFPYNLRTNNNEAQTYLSRIVPRRIDRQPNTKEITQAVGEVMFFLATGGELKKHEREAFHECATAPFIFFPDWFNFLLAGHYLERKTLNGYYTILQAFSRYVDGPALRAAFKAADNKKPNSEVLRLIAIVFSIAGSAAPSKLAGTVIEKLWCEKDKEKNVRLFKKNPHNFIKECARLDKIVPNVNVFATQEIINDIEKDFQNNNQNIKIPENTPIHCSLVLANRDKNVFQNPDEFLPERSDLNKIIVWNGVEEDILNADITKRPVRYCPGHDFSIDVIQFVAEQFLPIVSDDGNVQEPDFSLDEIDGQNHVSEENLNMKALDENDKKLISMNLNINGLNGIDLSCYAVLDNYTKIVIYLMQKAVKESNLAPSRAIDIDDPLHLPAHDLGILRTDMAKFLPTWDEDDPKGSGLDRRIARWLVNQNIWDFYDSPVEFNSLEQAIKWRVQMFSDLPVPNVIYEDMFSDKALTQLAFAGCACHYTQRMGKEWTPGSGIPEQRFMKNAVYVNDMTGLSAFNVRKPFERYGAAAYFDEDFQIIAIYWSHANQLIKKGEQFWNHAKYVWRSSFFAYITIRDHLIVTHMIEGNAFVSASRQHLPTDHSLRRFIKPFTYHTISVNYQAAVTLVNNRGLVHRIWAFDYDEFLKVCDYISMNYKFVLLPDFISDTMSPENNKKSADEWDKIYPIYHDINTFWMIIRKYVTNFFEINYKVNIKNDDLPTDLHMKDFIDEICKQLGIEGITSLQRFIDVLSKLIASSTGVHEHVGQISDYMLDPRFIGAKLQEGKEIQNIQTYTQILVLSVVTGLRMPGLLEDWSHLIERNQYYSKNLENYETFKQDLKDLSKDIDDRNKIRNYPFQSFNPKYMECSTSV</sequence>
<dbReference type="InterPro" id="IPR002557">
    <property type="entry name" value="Chitin-bd_dom"/>
</dbReference>
<feature type="chain" id="PRO_5035608377" evidence="3">
    <location>
        <begin position="23"/>
        <end position="1527"/>
    </location>
</feature>
<dbReference type="GO" id="GO:0016702">
    <property type="term" value="F:oxidoreductase activity, acting on single donors with incorporation of molecular oxygen, incorporation of two atoms of oxygen"/>
    <property type="evidence" value="ECO:0007669"/>
    <property type="project" value="InterPro"/>
</dbReference>
<dbReference type="Pfam" id="PF01607">
    <property type="entry name" value="CBM_14"/>
    <property type="match status" value="1"/>
</dbReference>
<keyword evidence="1" id="KW-0245">EGF-like domain</keyword>
<dbReference type="PANTHER" id="PTHR24033:SF225">
    <property type="entry name" value="EGF-LIKE DOMAIN-CONTAINING PROTEIN"/>
    <property type="match status" value="1"/>
</dbReference>
<keyword evidence="2" id="KW-0472">Membrane</keyword>
<organism evidence="7 8">
    <name type="scientific">Adineta steineri</name>
    <dbReference type="NCBI Taxonomy" id="433720"/>
    <lineage>
        <taxon>Eukaryota</taxon>
        <taxon>Metazoa</taxon>
        <taxon>Spiralia</taxon>
        <taxon>Gnathifera</taxon>
        <taxon>Rotifera</taxon>
        <taxon>Eurotatoria</taxon>
        <taxon>Bdelloidea</taxon>
        <taxon>Adinetida</taxon>
        <taxon>Adinetidae</taxon>
        <taxon>Adineta</taxon>
    </lineage>
</organism>
<keyword evidence="3" id="KW-0732">Signal</keyword>
<feature type="domain" description="Chitin-binding type-2" evidence="5">
    <location>
        <begin position="23"/>
        <end position="76"/>
    </location>
</feature>
<dbReference type="GO" id="GO:0005506">
    <property type="term" value="F:iron ion binding"/>
    <property type="evidence" value="ECO:0007669"/>
    <property type="project" value="InterPro"/>
</dbReference>
<dbReference type="GO" id="GO:0016705">
    <property type="term" value="F:oxidoreductase activity, acting on paired donors, with incorporation or reduction of molecular oxygen"/>
    <property type="evidence" value="ECO:0007669"/>
    <property type="project" value="InterPro"/>
</dbReference>
<evidence type="ECO:0000259" key="4">
    <source>
        <dbReference type="PROSITE" id="PS50026"/>
    </source>
</evidence>
<dbReference type="GO" id="GO:0008061">
    <property type="term" value="F:chitin binding"/>
    <property type="evidence" value="ECO:0007669"/>
    <property type="project" value="InterPro"/>
</dbReference>
<dbReference type="Gene3D" id="1.20.245.10">
    <property type="entry name" value="Lipoxygenase-1, Domain 5"/>
    <property type="match status" value="1"/>
</dbReference>
<evidence type="ECO:0000313" key="6">
    <source>
        <dbReference type="EMBL" id="CAF1263233.1"/>
    </source>
</evidence>
<dbReference type="InterPro" id="IPR000742">
    <property type="entry name" value="EGF"/>
</dbReference>
<dbReference type="InterPro" id="IPR051830">
    <property type="entry name" value="NOTCH_homolog"/>
</dbReference>
<keyword evidence="2" id="KW-1133">Transmembrane helix</keyword>
<evidence type="ECO:0000256" key="2">
    <source>
        <dbReference type="SAM" id="Phobius"/>
    </source>
</evidence>
<evidence type="ECO:0000313" key="8">
    <source>
        <dbReference type="Proteomes" id="UP000663832"/>
    </source>
</evidence>
<dbReference type="GO" id="GO:0004497">
    <property type="term" value="F:monooxygenase activity"/>
    <property type="evidence" value="ECO:0007669"/>
    <property type="project" value="InterPro"/>
</dbReference>
<evidence type="ECO:0000256" key="1">
    <source>
        <dbReference type="PROSITE-ProRule" id="PRU00076"/>
    </source>
</evidence>